<dbReference type="GO" id="GO:0003714">
    <property type="term" value="F:transcription corepressor activity"/>
    <property type="evidence" value="ECO:0007669"/>
    <property type="project" value="Ensembl"/>
</dbReference>
<dbReference type="FunFam" id="1.10.565.10:FF:000028">
    <property type="entry name" value="Nuclear receptor subfamily 0 group B member 2"/>
    <property type="match status" value="1"/>
</dbReference>
<keyword evidence="6" id="KW-0678">Repressor</keyword>
<keyword evidence="4" id="KW-0488">Methylation</keyword>
<evidence type="ECO:0000256" key="3">
    <source>
        <dbReference type="ARBA" id="ARBA00006647"/>
    </source>
</evidence>
<dbReference type="GO" id="GO:0000122">
    <property type="term" value="P:negative regulation of transcription by RNA polymerase II"/>
    <property type="evidence" value="ECO:0007669"/>
    <property type="project" value="TreeGrafter"/>
</dbReference>
<dbReference type="GO" id="GO:0000785">
    <property type="term" value="C:chromatin"/>
    <property type="evidence" value="ECO:0007669"/>
    <property type="project" value="Ensembl"/>
</dbReference>
<keyword evidence="9" id="KW-0804">Transcription</keyword>
<dbReference type="GO" id="GO:0042803">
    <property type="term" value="F:protein homodimerization activity"/>
    <property type="evidence" value="ECO:0007669"/>
    <property type="project" value="Ensembl"/>
</dbReference>
<evidence type="ECO:0000256" key="11">
    <source>
        <dbReference type="ARBA" id="ARBA00023242"/>
    </source>
</evidence>
<dbReference type="GO" id="GO:0010629">
    <property type="term" value="P:negative regulation of gene expression"/>
    <property type="evidence" value="ECO:0007669"/>
    <property type="project" value="Ensembl"/>
</dbReference>
<keyword evidence="5" id="KW-0963">Cytoplasm</keyword>
<dbReference type="Ensembl" id="ENSRFET00010006723.1">
    <property type="protein sequence ID" value="ENSRFEP00010006129.1"/>
    <property type="gene ID" value="ENSRFEG00010004192.1"/>
</dbReference>
<dbReference type="PRINTS" id="PR00398">
    <property type="entry name" value="STRDHORMONER"/>
</dbReference>
<keyword evidence="8" id="KW-0090">Biological rhythms</keyword>
<dbReference type="GO" id="GO:0005737">
    <property type="term" value="C:cytoplasm"/>
    <property type="evidence" value="ECO:0007669"/>
    <property type="project" value="UniProtKB-SubCell"/>
</dbReference>
<dbReference type="OrthoDB" id="9926883at2759"/>
<reference evidence="18" key="5">
    <citation type="submission" date="2025-05" db="UniProtKB">
        <authorList>
            <consortium name="Ensembl"/>
        </authorList>
    </citation>
    <scope>IDENTIFICATION</scope>
</reference>
<comment type="subcellular location">
    <subcellularLocation>
        <location evidence="2">Cytoplasm</location>
    </subcellularLocation>
    <subcellularLocation>
        <location evidence="1">Nucleus</location>
    </subcellularLocation>
</comment>
<evidence type="ECO:0000256" key="13">
    <source>
        <dbReference type="ARBA" id="ARBA00072464"/>
    </source>
</evidence>
<dbReference type="CTD" id="8431"/>
<evidence type="ECO:0000256" key="2">
    <source>
        <dbReference type="ARBA" id="ARBA00004496"/>
    </source>
</evidence>
<keyword evidence="11" id="KW-0539">Nucleus</keyword>
<evidence type="ECO:0000256" key="6">
    <source>
        <dbReference type="ARBA" id="ARBA00022491"/>
    </source>
</evidence>
<dbReference type="InterPro" id="IPR001723">
    <property type="entry name" value="Nuclear_hrmn_rcpt"/>
</dbReference>
<dbReference type="SUPFAM" id="SSF48508">
    <property type="entry name" value="Nuclear receptor ligand-binding domain"/>
    <property type="match status" value="1"/>
</dbReference>
<dbReference type="GO" id="GO:0045893">
    <property type="term" value="P:positive regulation of DNA-templated transcription"/>
    <property type="evidence" value="ECO:0007669"/>
    <property type="project" value="Ensembl"/>
</dbReference>
<dbReference type="KEGG" id="rfq:117026595"/>
<dbReference type="GO" id="GO:0140416">
    <property type="term" value="F:transcription regulator inhibitor activity"/>
    <property type="evidence" value="ECO:0007669"/>
    <property type="project" value="Ensembl"/>
</dbReference>
<dbReference type="RefSeq" id="XP_032969298.1">
    <property type="nucleotide sequence ID" value="XM_033113407.1"/>
</dbReference>
<dbReference type="SMART" id="SM00430">
    <property type="entry name" value="HOLI"/>
    <property type="match status" value="1"/>
</dbReference>
<sequence length="280" mass="30902">MSSSQPGTCPCQGAADRPAILYALLSPSLRARPSVPPARSHCLCRQHRPVRLRAPHRTCRQALDVLAKTVVFLRNLASFCQLPPQDQRQLLRGCWGPLFLIGLAQDTVTFEVAEAPVPSILKKILLEEPSSSNAGSGQMPDRPQPSLAAVQWLQCCLESFWSLELGPKEYAYLKGTILFNSDMPGLHASSHIWHLQQEAHQALFEVLEPWCPAGQGRLAHVLLTASSLKSIPHSLLGDLFFRPIIGDVDIAGLLEDMLLLSRPAPAQAEIRYSLGRSWQR</sequence>
<dbReference type="PANTHER" id="PTHR24081">
    <property type="entry name" value="NUCLEAR RECEPTOR SUBFAMILY 0 GROUP B"/>
    <property type="match status" value="1"/>
</dbReference>
<dbReference type="GO" id="GO:0005654">
    <property type="term" value="C:nucleoplasm"/>
    <property type="evidence" value="ECO:0007669"/>
    <property type="project" value="Ensembl"/>
</dbReference>
<dbReference type="InterPro" id="IPR035500">
    <property type="entry name" value="NHR-like_dom_sf"/>
</dbReference>
<organism evidence="18 19">
    <name type="scientific">Rhinolophus ferrumequinum</name>
    <name type="common">Greater horseshoe bat</name>
    <dbReference type="NCBI Taxonomy" id="59479"/>
    <lineage>
        <taxon>Eukaryota</taxon>
        <taxon>Metazoa</taxon>
        <taxon>Chordata</taxon>
        <taxon>Craniata</taxon>
        <taxon>Vertebrata</taxon>
        <taxon>Euteleostomi</taxon>
        <taxon>Mammalia</taxon>
        <taxon>Eutheria</taxon>
        <taxon>Laurasiatheria</taxon>
        <taxon>Chiroptera</taxon>
        <taxon>Yinpterochiroptera</taxon>
        <taxon>Rhinolophoidea</taxon>
        <taxon>Rhinolophidae</taxon>
        <taxon>Rhinolophinae</taxon>
        <taxon>Rhinolophus</taxon>
    </lineage>
</organism>
<dbReference type="GO" id="GO:0007219">
    <property type="term" value="P:Notch signaling pathway"/>
    <property type="evidence" value="ECO:0007669"/>
    <property type="project" value="Ensembl"/>
</dbReference>
<keyword evidence="10 17" id="KW-0675">Receptor</keyword>
<dbReference type="EMBL" id="JACAGC010000009">
    <property type="protein sequence ID" value="KAF6345215.1"/>
    <property type="molecule type" value="Genomic_DNA"/>
</dbReference>
<keyword evidence="7" id="KW-0805">Transcription regulation</keyword>
<dbReference type="InterPro" id="IPR000536">
    <property type="entry name" value="Nucl_hrmn_rcpt_lig-bd"/>
</dbReference>
<dbReference type="Gene3D" id="1.10.565.10">
    <property type="entry name" value="Retinoid X Receptor"/>
    <property type="match status" value="1"/>
</dbReference>
<comment type="similarity">
    <text evidence="3">Belongs to the nuclear hormone receptor family. NR0 subfamily.</text>
</comment>
<dbReference type="Pfam" id="PF00104">
    <property type="entry name" value="Hormone_recep"/>
    <property type="match status" value="1"/>
</dbReference>
<protein>
    <recommendedName>
        <fullName evidence="13">Nuclear receptor subfamily 0 group B member 2</fullName>
    </recommendedName>
    <alternativeName>
        <fullName evidence="15">Orphan nuclear receptor SHP</fullName>
    </alternativeName>
    <alternativeName>
        <fullName evidence="14">Small heterodimer partner</fullName>
    </alternativeName>
</protein>
<proteinExistence type="inferred from homology"/>
<dbReference type="OMA" id="HPHTILY"/>
<feature type="domain" description="NR LBD" evidence="16">
    <location>
        <begin position="16"/>
        <end position="261"/>
    </location>
</feature>
<gene>
    <name evidence="18" type="primary">NR0B2</name>
    <name evidence="17" type="ORF">mRhiFer1_012030</name>
</gene>
<dbReference type="PANTHER" id="PTHR24081:SF0">
    <property type="entry name" value="NUCLEAR RECEPTOR SUBFAMILY 0 GROUP B MEMBER 2"/>
    <property type="match status" value="1"/>
</dbReference>
<evidence type="ECO:0000313" key="19">
    <source>
        <dbReference type="Proteomes" id="UP000472240"/>
    </source>
</evidence>
<evidence type="ECO:0000256" key="12">
    <source>
        <dbReference type="ARBA" id="ARBA00056248"/>
    </source>
</evidence>
<evidence type="ECO:0000256" key="5">
    <source>
        <dbReference type="ARBA" id="ARBA00022490"/>
    </source>
</evidence>
<dbReference type="GeneTree" id="ENSGT00390000015719"/>
<accession>A0A671DYB6</accession>
<dbReference type="GO" id="GO:0010628">
    <property type="term" value="P:positive regulation of gene expression"/>
    <property type="evidence" value="ECO:0007669"/>
    <property type="project" value="Ensembl"/>
</dbReference>
<name>A0A671DYB6_RHIFE</name>
<evidence type="ECO:0000256" key="10">
    <source>
        <dbReference type="ARBA" id="ARBA00023170"/>
    </source>
</evidence>
<evidence type="ECO:0000259" key="16">
    <source>
        <dbReference type="PROSITE" id="PS51843"/>
    </source>
</evidence>
<evidence type="ECO:0000313" key="18">
    <source>
        <dbReference type="Ensembl" id="ENSRFEP00010006129.1"/>
    </source>
</evidence>
<keyword evidence="19" id="KW-1185">Reference proteome</keyword>
<dbReference type="GO" id="GO:0019904">
    <property type="term" value="F:protein domain specific binding"/>
    <property type="evidence" value="ECO:0007669"/>
    <property type="project" value="Ensembl"/>
</dbReference>
<comment type="function">
    <text evidence="12">Transcriptional regulator that acts as a negative regulator of receptor-dependent signaling pathways. Specifically inhibits transactivation of the nuclear receptor with which it interacts. Inhibits transcriptional activity of NEUROD1 on E-box-containing promoter by interfering with the coactivation function of the p300/CBP-mediated transcription complex for NEUROD1. Essential component of the liver circadian clock which via its interaction with NR1D1 and RORG regulates NPAS2-mediated hepatic lipid metabolism. Regulates the circadian expression of cytochrome P450 (CYP) enzymes. Represses: NR5A2 and HNF4A to down-regulate CYP2C38, NFLI3 to up-regulate CYP2A5, BHLHE41/HNF1A axis to up-regulate CYP1A2, CYP2E1 and CYP3A11, and NR1D1 to up-regulate CYP2B10, CYP4A10 and CYP4A14.</text>
</comment>
<dbReference type="Proteomes" id="UP000585614">
    <property type="component" value="Unassembled WGS sequence"/>
</dbReference>
<dbReference type="PROSITE" id="PS51843">
    <property type="entry name" value="NR_LBD"/>
    <property type="match status" value="1"/>
</dbReference>
<dbReference type="InterPro" id="IPR033544">
    <property type="entry name" value="NR0B1/2"/>
</dbReference>
<evidence type="ECO:0000256" key="14">
    <source>
        <dbReference type="ARBA" id="ARBA00078042"/>
    </source>
</evidence>
<dbReference type="AlphaFoldDB" id="A0A671DYB6"/>
<reference evidence="18 19" key="1">
    <citation type="journal article" date="2015" name="Annu Rev Anim Biosci">
        <title>The Genome 10K Project: a way forward.</title>
        <authorList>
            <person name="Koepfli K.P."/>
            <person name="Paten B."/>
            <person name="O'Brien S.J."/>
            <person name="Koepfli K.P."/>
            <person name="Paten B."/>
            <person name="Antunes A."/>
            <person name="Belov K."/>
            <person name="Bustamante C."/>
            <person name="Castoe T.A."/>
            <person name="Clawson H."/>
            <person name="Crawford A.J."/>
            <person name="Diekhans M."/>
            <person name="Distel D."/>
            <person name="Durbin R."/>
            <person name="Earl D."/>
            <person name="Fujita M.K."/>
            <person name="Gamble T."/>
            <person name="Georges A."/>
            <person name="Gemmell N."/>
            <person name="Gilbert M.T."/>
            <person name="Graves J.M."/>
            <person name="Green R.E."/>
            <person name="Hickey G."/>
            <person name="Jarvis E.D."/>
            <person name="Johnson W."/>
            <person name="Komissarov A."/>
            <person name="Korf I."/>
            <person name="Kuhn R."/>
            <person name="Larkin D.M."/>
            <person name="Lewin H."/>
            <person name="Lopez J.V."/>
            <person name="Ma J."/>
            <person name="Marques-Bonet T."/>
            <person name="Miller W."/>
            <person name="Murphy R."/>
            <person name="Pevzner P."/>
            <person name="Shapiro B."/>
            <person name="Steiner C."/>
            <person name="Tamazian G."/>
            <person name="Venkatesh B."/>
            <person name="Wang J."/>
            <person name="Wayne R."/>
            <person name="Wiley E."/>
            <person name="Yang H."/>
            <person name="Zhang G."/>
            <person name="Haussler D."/>
            <person name="Ryder O."/>
            <person name="O'Brien S.J."/>
        </authorList>
    </citation>
    <scope>NUCLEOTIDE SEQUENCE</scope>
</reference>
<dbReference type="GO" id="GO:0032922">
    <property type="term" value="P:circadian regulation of gene expression"/>
    <property type="evidence" value="ECO:0007669"/>
    <property type="project" value="Ensembl"/>
</dbReference>
<reference evidence="17 20" key="4">
    <citation type="journal article" date="2020" name="Nature">
        <title>Six reference-quality genomes reveal evolution of bat adaptations.</title>
        <authorList>
            <person name="Jebb D."/>
            <person name="Huang Z."/>
            <person name="Pippel M."/>
            <person name="Hughes G.M."/>
            <person name="Lavrichenko K."/>
            <person name="Devanna P."/>
            <person name="Winkler S."/>
            <person name="Jermiin L.S."/>
            <person name="Skirmuntt E.C."/>
            <person name="Katzourakis A."/>
            <person name="Burkitt-Gray L."/>
            <person name="Ray D.A."/>
            <person name="Sullivan K.A.M."/>
            <person name="Roscito J.G."/>
            <person name="Kirilenko B.M."/>
            <person name="Davalos L.M."/>
            <person name="Corthals A.P."/>
            <person name="Power M.L."/>
            <person name="Jones G."/>
            <person name="Ransome R.D."/>
            <person name="Dechmann D.K.N."/>
            <person name="Locatelli A.G."/>
            <person name="Puechmaille S.J."/>
            <person name="Fedrigo O."/>
            <person name="Jarvis E.D."/>
            <person name="Hiller M."/>
            <person name="Vernes S.C."/>
            <person name="Myers E.W."/>
            <person name="Teeling E.C."/>
        </authorList>
    </citation>
    <scope>NUCLEOTIDE SEQUENCE [LARGE SCALE GENOMIC DNA]</scope>
    <source>
        <strain evidence="17">MRhiFer1</strain>
        <tissue evidence="17">Lung</tissue>
    </source>
</reference>
<dbReference type="GeneID" id="117026595"/>
<evidence type="ECO:0000256" key="15">
    <source>
        <dbReference type="ARBA" id="ARBA00081893"/>
    </source>
</evidence>
<evidence type="ECO:0000256" key="4">
    <source>
        <dbReference type="ARBA" id="ARBA00022481"/>
    </source>
</evidence>
<dbReference type="Proteomes" id="UP000472240">
    <property type="component" value="Chromosome 9"/>
</dbReference>
<evidence type="ECO:0000256" key="9">
    <source>
        <dbReference type="ARBA" id="ARBA00023163"/>
    </source>
</evidence>
<reference evidence="18 19" key="3">
    <citation type="submission" date="2018-12" db="EMBL/GenBank/DDBJ databases">
        <title>G10K-VGP greater horseshoe bat female genome, primary haplotype.</title>
        <authorList>
            <person name="Teeling E."/>
            <person name="Myers G."/>
            <person name="Vernes S."/>
            <person name="Pippel M."/>
            <person name="Winkler S."/>
            <person name="Fedrigo O."/>
            <person name="Rhie A."/>
            <person name="Koren S."/>
            <person name="Phillippy A."/>
            <person name="Lewin H."/>
            <person name="Damas J."/>
            <person name="Howe K."/>
            <person name="Mountcastle J."/>
            <person name="Jarvis E.D."/>
        </authorList>
    </citation>
    <scope>NUCLEOTIDE SEQUENCE [LARGE SCALE GENOMIC DNA]</scope>
</reference>
<evidence type="ECO:0000256" key="1">
    <source>
        <dbReference type="ARBA" id="ARBA00004123"/>
    </source>
</evidence>
<evidence type="ECO:0000313" key="20">
    <source>
        <dbReference type="Proteomes" id="UP000585614"/>
    </source>
</evidence>
<evidence type="ECO:0000256" key="7">
    <source>
        <dbReference type="ARBA" id="ARBA00023015"/>
    </source>
</evidence>
<evidence type="ECO:0000256" key="8">
    <source>
        <dbReference type="ARBA" id="ARBA00023108"/>
    </source>
</evidence>
<reference evidence="18 19" key="2">
    <citation type="journal article" date="2018" name="Annu Rev Anim Biosci">
        <title>Bat Biology, Genomes, and the Bat1K Project: To Generate Chromosome-Level Genomes for All Living Bat Species.</title>
        <authorList>
            <person name="Teeling E.C."/>
            <person name="Vernes S.C."/>
            <person name="Davalos L.M."/>
            <person name="Ray D.A."/>
            <person name="Gilbert M.T.P."/>
            <person name="Myers E."/>
        </authorList>
    </citation>
    <scope>NUCLEOTIDE SEQUENCE</scope>
</reference>
<evidence type="ECO:0000313" key="17">
    <source>
        <dbReference type="EMBL" id="KAF6345215.1"/>
    </source>
</evidence>